<gene>
    <name evidence="2" type="ORF">ACFQ3W_14290</name>
</gene>
<evidence type="ECO:0000313" key="2">
    <source>
        <dbReference type="EMBL" id="MFD1177462.1"/>
    </source>
</evidence>
<feature type="region of interest" description="Disordered" evidence="1">
    <location>
        <begin position="37"/>
        <end position="71"/>
    </location>
</feature>
<dbReference type="RefSeq" id="WP_379319903.1">
    <property type="nucleotide sequence ID" value="NZ_JBHTLM010000009.1"/>
</dbReference>
<sequence length="71" mass="8019">MPGNKSHKLTNDPQEMLQAKHGEDAHKAQFTNFAHQISGNAPIDKGQVSGEQHREPDTQNHMKTTENRIME</sequence>
<keyword evidence="3" id="KW-1185">Reference proteome</keyword>
<comment type="caution">
    <text evidence="2">The sequence shown here is derived from an EMBL/GenBank/DDBJ whole genome shotgun (WGS) entry which is preliminary data.</text>
</comment>
<organism evidence="2 3">
    <name type="scientific">Paenibacillus puldeungensis</name>
    <dbReference type="NCBI Taxonomy" id="696536"/>
    <lineage>
        <taxon>Bacteria</taxon>
        <taxon>Bacillati</taxon>
        <taxon>Bacillota</taxon>
        <taxon>Bacilli</taxon>
        <taxon>Bacillales</taxon>
        <taxon>Paenibacillaceae</taxon>
        <taxon>Paenibacillus</taxon>
    </lineage>
</organism>
<protein>
    <recommendedName>
        <fullName evidence="4">DUF4025 domain-containing protein</fullName>
    </recommendedName>
</protein>
<feature type="region of interest" description="Disordered" evidence="1">
    <location>
        <begin position="1"/>
        <end position="21"/>
    </location>
</feature>
<dbReference type="Proteomes" id="UP001597262">
    <property type="component" value="Unassembled WGS sequence"/>
</dbReference>
<evidence type="ECO:0000256" key="1">
    <source>
        <dbReference type="SAM" id="MobiDB-lite"/>
    </source>
</evidence>
<evidence type="ECO:0008006" key="4">
    <source>
        <dbReference type="Google" id="ProtNLM"/>
    </source>
</evidence>
<dbReference type="EMBL" id="JBHTLM010000009">
    <property type="protein sequence ID" value="MFD1177462.1"/>
    <property type="molecule type" value="Genomic_DNA"/>
</dbReference>
<accession>A0ABW3RZM9</accession>
<feature type="compositionally biased region" description="Basic and acidic residues" evidence="1">
    <location>
        <begin position="51"/>
        <end position="71"/>
    </location>
</feature>
<proteinExistence type="predicted"/>
<reference evidence="3" key="1">
    <citation type="journal article" date="2019" name="Int. J. Syst. Evol. Microbiol.">
        <title>The Global Catalogue of Microorganisms (GCM) 10K type strain sequencing project: providing services to taxonomists for standard genome sequencing and annotation.</title>
        <authorList>
            <consortium name="The Broad Institute Genomics Platform"/>
            <consortium name="The Broad Institute Genome Sequencing Center for Infectious Disease"/>
            <person name="Wu L."/>
            <person name="Ma J."/>
        </authorList>
    </citation>
    <scope>NUCLEOTIDE SEQUENCE [LARGE SCALE GENOMIC DNA]</scope>
    <source>
        <strain evidence="3">CCUG 59189</strain>
    </source>
</reference>
<name>A0ABW3RZM9_9BACL</name>
<evidence type="ECO:0000313" key="3">
    <source>
        <dbReference type="Proteomes" id="UP001597262"/>
    </source>
</evidence>